<reference evidence="2" key="2">
    <citation type="journal article" date="2015" name="Data Brief">
        <title>Shoot transcriptome of the giant reed, Arundo donax.</title>
        <authorList>
            <person name="Barrero R.A."/>
            <person name="Guerrero F.D."/>
            <person name="Moolhuijzen P."/>
            <person name="Goolsby J.A."/>
            <person name="Tidwell J."/>
            <person name="Bellgard S.E."/>
            <person name="Bellgard M.I."/>
        </authorList>
    </citation>
    <scope>NUCLEOTIDE SEQUENCE</scope>
    <source>
        <tissue evidence="2">Shoot tissue taken approximately 20 cm above the soil surface</tissue>
    </source>
</reference>
<dbReference type="AlphaFoldDB" id="A0A0A9DPN4"/>
<evidence type="ECO:0000256" key="1">
    <source>
        <dbReference type="SAM" id="Phobius"/>
    </source>
</evidence>
<accession>A0A0A9DPN4</accession>
<evidence type="ECO:0000313" key="2">
    <source>
        <dbReference type="EMBL" id="JAD88618.1"/>
    </source>
</evidence>
<protein>
    <submittedName>
        <fullName evidence="2">Uncharacterized protein</fullName>
    </submittedName>
</protein>
<reference evidence="2" key="1">
    <citation type="submission" date="2014-09" db="EMBL/GenBank/DDBJ databases">
        <authorList>
            <person name="Magalhaes I.L.F."/>
            <person name="Oliveira U."/>
            <person name="Santos F.R."/>
            <person name="Vidigal T.H.D.A."/>
            <person name="Brescovit A.D."/>
            <person name="Santos A.J."/>
        </authorList>
    </citation>
    <scope>NUCLEOTIDE SEQUENCE</scope>
    <source>
        <tissue evidence="2">Shoot tissue taken approximately 20 cm above the soil surface</tissue>
    </source>
</reference>
<sequence length="92" mass="10465">MVGWFSVWIFITAYCEILYLSSVSSISSLLIALSRHLLPLLYFLSLFVMNNPVQERGFGCCWSSCCWWRCRGNSVGEAVEQASWAMFLVVAL</sequence>
<proteinExistence type="predicted"/>
<name>A0A0A9DPN4_ARUDO</name>
<keyword evidence="1" id="KW-0812">Transmembrane</keyword>
<feature type="transmembrane region" description="Helical" evidence="1">
    <location>
        <begin position="6"/>
        <end position="33"/>
    </location>
</feature>
<keyword evidence="1" id="KW-0472">Membrane</keyword>
<dbReference type="EMBL" id="GBRH01209277">
    <property type="protein sequence ID" value="JAD88618.1"/>
    <property type="molecule type" value="Transcribed_RNA"/>
</dbReference>
<keyword evidence="1" id="KW-1133">Transmembrane helix</keyword>
<organism evidence="2">
    <name type="scientific">Arundo donax</name>
    <name type="common">Giant reed</name>
    <name type="synonym">Donax arundinaceus</name>
    <dbReference type="NCBI Taxonomy" id="35708"/>
    <lineage>
        <taxon>Eukaryota</taxon>
        <taxon>Viridiplantae</taxon>
        <taxon>Streptophyta</taxon>
        <taxon>Embryophyta</taxon>
        <taxon>Tracheophyta</taxon>
        <taxon>Spermatophyta</taxon>
        <taxon>Magnoliopsida</taxon>
        <taxon>Liliopsida</taxon>
        <taxon>Poales</taxon>
        <taxon>Poaceae</taxon>
        <taxon>PACMAD clade</taxon>
        <taxon>Arundinoideae</taxon>
        <taxon>Arundineae</taxon>
        <taxon>Arundo</taxon>
    </lineage>
</organism>